<sequence>MPRRYFNWKLAIVLLIGFVVLGVTAFGLRQWRRSTRAELGLEAGIKAYNEHRWEEAASNLGRYLAVVRDDVPILLKYADAHLNIRPLKRNNLRQAIAVYRTVLSADKNNSEAATKLTELYLVMRRPGEAEWIATKYLKTNQDLELRKMLAVALARQRKFDEAATELKSIIAEHPEQILAYETLGQLAEQRPEDFSDSPTHLFNEAIKNNSSSALAYIIRAAFHLRSNDSPRALADLEQAEKLDLSDPVVRLRLAGEFINANVFDKAEKHLMAVQMAEPT</sequence>
<name>X1C7E8_9ZZZZ</name>
<protein>
    <submittedName>
        <fullName evidence="1">Uncharacterized protein</fullName>
    </submittedName>
</protein>
<dbReference type="EMBL" id="BART01024341">
    <property type="protein sequence ID" value="GAH03312.1"/>
    <property type="molecule type" value="Genomic_DNA"/>
</dbReference>
<dbReference type="SUPFAM" id="SSF48452">
    <property type="entry name" value="TPR-like"/>
    <property type="match status" value="2"/>
</dbReference>
<accession>X1C7E8</accession>
<dbReference type="InterPro" id="IPR011990">
    <property type="entry name" value="TPR-like_helical_dom_sf"/>
</dbReference>
<dbReference type="Pfam" id="PF13432">
    <property type="entry name" value="TPR_16"/>
    <property type="match status" value="1"/>
</dbReference>
<organism evidence="1">
    <name type="scientific">marine sediment metagenome</name>
    <dbReference type="NCBI Taxonomy" id="412755"/>
    <lineage>
        <taxon>unclassified sequences</taxon>
        <taxon>metagenomes</taxon>
        <taxon>ecological metagenomes</taxon>
    </lineage>
</organism>
<comment type="caution">
    <text evidence="1">The sequence shown here is derived from an EMBL/GenBank/DDBJ whole genome shotgun (WGS) entry which is preliminary data.</text>
</comment>
<reference evidence="1" key="1">
    <citation type="journal article" date="2014" name="Front. Microbiol.">
        <title>High frequency of phylogenetically diverse reductive dehalogenase-homologous genes in deep subseafloor sedimentary metagenomes.</title>
        <authorList>
            <person name="Kawai M."/>
            <person name="Futagami T."/>
            <person name="Toyoda A."/>
            <person name="Takaki Y."/>
            <person name="Nishi S."/>
            <person name="Hori S."/>
            <person name="Arai W."/>
            <person name="Tsubouchi T."/>
            <person name="Morono Y."/>
            <person name="Uchiyama I."/>
            <person name="Ito T."/>
            <person name="Fujiyama A."/>
            <person name="Inagaki F."/>
            <person name="Takami H."/>
        </authorList>
    </citation>
    <scope>NUCLEOTIDE SEQUENCE</scope>
    <source>
        <strain evidence="1">Expedition CK06-06</strain>
    </source>
</reference>
<evidence type="ECO:0000313" key="1">
    <source>
        <dbReference type="EMBL" id="GAH03312.1"/>
    </source>
</evidence>
<dbReference type="AlphaFoldDB" id="X1C7E8"/>
<dbReference type="Gene3D" id="1.25.40.10">
    <property type="entry name" value="Tetratricopeptide repeat domain"/>
    <property type="match status" value="2"/>
</dbReference>
<proteinExistence type="predicted"/>
<feature type="non-terminal residue" evidence="1">
    <location>
        <position position="279"/>
    </location>
</feature>
<gene>
    <name evidence="1" type="ORF">S01H4_44006</name>
</gene>